<gene>
    <name evidence="3" type="ORF">CDL12_27977</name>
</gene>
<dbReference type="STRING" id="429701.A0A2G9G3P5"/>
<protein>
    <recommendedName>
        <fullName evidence="2">Trichome birefringence-like C-terminal domain-containing protein</fullName>
    </recommendedName>
</protein>
<accession>A0A2G9G3P5</accession>
<dbReference type="EMBL" id="NKXS01007542">
    <property type="protein sequence ID" value="PIM99529.1"/>
    <property type="molecule type" value="Genomic_DNA"/>
</dbReference>
<comment type="similarity">
    <text evidence="1">Belongs to the PC-esterase family. TBL subfamily.</text>
</comment>
<dbReference type="OrthoDB" id="630188at2759"/>
<organism evidence="3 4">
    <name type="scientific">Handroanthus impetiginosus</name>
    <dbReference type="NCBI Taxonomy" id="429701"/>
    <lineage>
        <taxon>Eukaryota</taxon>
        <taxon>Viridiplantae</taxon>
        <taxon>Streptophyta</taxon>
        <taxon>Embryophyta</taxon>
        <taxon>Tracheophyta</taxon>
        <taxon>Spermatophyta</taxon>
        <taxon>Magnoliopsida</taxon>
        <taxon>eudicotyledons</taxon>
        <taxon>Gunneridae</taxon>
        <taxon>Pentapetalae</taxon>
        <taxon>asterids</taxon>
        <taxon>lamiids</taxon>
        <taxon>Lamiales</taxon>
        <taxon>Bignoniaceae</taxon>
        <taxon>Crescentiina</taxon>
        <taxon>Tabebuia alliance</taxon>
        <taxon>Handroanthus</taxon>
    </lineage>
</organism>
<dbReference type="Proteomes" id="UP000231279">
    <property type="component" value="Unassembled WGS sequence"/>
</dbReference>
<sequence>MLYTLKSKFLDGSAKYRISFPLKLGVICGKKCTTRCNFEGGDWDQGGTCSRSQPLAPQEAEQLFSLKNNGTNVETRLVNQHLHKALKDSNFRILDITHMSEFRADTLKQH</sequence>
<comment type="caution">
    <text evidence="3">The sequence shown here is derived from an EMBL/GenBank/DDBJ whole genome shotgun (WGS) entry which is preliminary data.</text>
</comment>
<keyword evidence="4" id="KW-1185">Reference proteome</keyword>
<evidence type="ECO:0000259" key="2">
    <source>
        <dbReference type="Pfam" id="PF13839"/>
    </source>
</evidence>
<feature type="domain" description="Trichome birefringence-like C-terminal" evidence="2">
    <location>
        <begin position="38"/>
        <end position="106"/>
    </location>
</feature>
<name>A0A2G9G3P5_9LAMI</name>
<evidence type="ECO:0000313" key="3">
    <source>
        <dbReference type="EMBL" id="PIM99529.1"/>
    </source>
</evidence>
<dbReference type="Pfam" id="PF13839">
    <property type="entry name" value="PC-Esterase"/>
    <property type="match status" value="1"/>
</dbReference>
<evidence type="ECO:0000313" key="4">
    <source>
        <dbReference type="Proteomes" id="UP000231279"/>
    </source>
</evidence>
<dbReference type="AlphaFoldDB" id="A0A2G9G3P5"/>
<proteinExistence type="inferred from homology"/>
<evidence type="ECO:0000256" key="1">
    <source>
        <dbReference type="ARBA" id="ARBA00007727"/>
    </source>
</evidence>
<dbReference type="InterPro" id="IPR026057">
    <property type="entry name" value="TBL_C"/>
</dbReference>
<reference evidence="4" key="1">
    <citation type="journal article" date="2018" name="Gigascience">
        <title>Genome assembly of the Pink Ipe (Handroanthus impetiginosus, Bignoniaceae), a highly valued, ecologically keystone Neotropical timber forest tree.</title>
        <authorList>
            <person name="Silva-Junior O.B."/>
            <person name="Grattapaglia D."/>
            <person name="Novaes E."/>
            <person name="Collevatti R.G."/>
        </authorList>
    </citation>
    <scope>NUCLEOTIDE SEQUENCE [LARGE SCALE GENOMIC DNA]</scope>
    <source>
        <strain evidence="4">cv. UFG-1</strain>
    </source>
</reference>
<dbReference type="GO" id="GO:0016740">
    <property type="term" value="F:transferase activity"/>
    <property type="evidence" value="ECO:0007669"/>
    <property type="project" value="InterPro"/>
</dbReference>